<dbReference type="AlphaFoldDB" id="A0A6D2CAQ7"/>
<protein>
    <submittedName>
        <fullName evidence="2">Uncharacterized protein</fullName>
    </submittedName>
</protein>
<dbReference type="Proteomes" id="UP000029870">
    <property type="component" value="Unassembled WGS sequence"/>
</dbReference>
<sequence>MCRKKFYVTSLDKVIYANVSFRHNKVIYEVNENESVTCSLNDFVLTLGAIEINENTNTTEQIIKQHFLLTEQAKAKKSKELLEKQKEEYKRIKNCEI</sequence>
<gene>
    <name evidence="2" type="ORF">LS77_007390</name>
</gene>
<keyword evidence="1" id="KW-0175">Coiled coil</keyword>
<evidence type="ECO:0000313" key="2">
    <source>
        <dbReference type="EMBL" id="TLE03975.1"/>
    </source>
</evidence>
<organism evidence="2 3">
    <name type="scientific">Helicobacter bilis</name>
    <dbReference type="NCBI Taxonomy" id="37372"/>
    <lineage>
        <taxon>Bacteria</taxon>
        <taxon>Pseudomonadati</taxon>
        <taxon>Campylobacterota</taxon>
        <taxon>Epsilonproteobacteria</taxon>
        <taxon>Campylobacterales</taxon>
        <taxon>Helicobacteraceae</taxon>
        <taxon>Helicobacter</taxon>
    </lineage>
</organism>
<accession>A0A6D2CAQ7</accession>
<name>A0A6D2CAQ7_9HELI</name>
<evidence type="ECO:0000256" key="1">
    <source>
        <dbReference type="SAM" id="Coils"/>
    </source>
</evidence>
<feature type="coiled-coil region" evidence="1">
    <location>
        <begin position="68"/>
        <end position="95"/>
    </location>
</feature>
<comment type="caution">
    <text evidence="2">The sequence shown here is derived from an EMBL/GenBank/DDBJ whole genome shotgun (WGS) entry which is preliminary data.</text>
</comment>
<dbReference type="EMBL" id="JRPH02000022">
    <property type="protein sequence ID" value="TLE03975.1"/>
    <property type="molecule type" value="Genomic_DNA"/>
</dbReference>
<proteinExistence type="predicted"/>
<reference evidence="2 3" key="1">
    <citation type="journal article" date="2014" name="Genome Announc.">
        <title>Draft genome sequences of eight enterohepatic helicobacter species isolated from both laboratory and wild rodents.</title>
        <authorList>
            <person name="Sheh A."/>
            <person name="Shen Z."/>
            <person name="Fox J.G."/>
        </authorList>
    </citation>
    <scope>NUCLEOTIDE SEQUENCE [LARGE SCALE GENOMIC DNA]</scope>
    <source>
        <strain evidence="2 3">Missouri</strain>
    </source>
</reference>
<dbReference type="RefSeq" id="WP_004089395.1">
    <property type="nucleotide sequence ID" value="NZ_JAERIZ010000036.1"/>
</dbReference>
<evidence type="ECO:0000313" key="3">
    <source>
        <dbReference type="Proteomes" id="UP000029870"/>
    </source>
</evidence>
<dbReference type="GeneID" id="60657658"/>